<accession>A0A1F7YFL4</accession>
<evidence type="ECO:0000256" key="1">
    <source>
        <dbReference type="ARBA" id="ARBA00022801"/>
    </source>
</evidence>
<sequence>MITFRYKYQLAGEKKVGRPVAEVLIKTSENEWVHFRPYIDSGADITLIPLSIGKILGFQISDNGVKSLGGIRGSIPVVYKNVRMRIGSREFPCEVAWALIEDVPPLLGRKDVFDSFEITFKQSEGLIIFEERT</sequence>
<name>A0A1F7YFL4_9BACT</name>
<dbReference type="Proteomes" id="UP000178851">
    <property type="component" value="Unassembled WGS sequence"/>
</dbReference>
<dbReference type="InterPro" id="IPR021109">
    <property type="entry name" value="Peptidase_aspartic_dom_sf"/>
</dbReference>
<keyword evidence="1" id="KW-0378">Hydrolase</keyword>
<evidence type="ECO:0000313" key="4">
    <source>
        <dbReference type="Proteomes" id="UP000178851"/>
    </source>
</evidence>
<dbReference type="GO" id="GO:0004190">
    <property type="term" value="F:aspartic-type endopeptidase activity"/>
    <property type="evidence" value="ECO:0007669"/>
    <property type="project" value="InterPro"/>
</dbReference>
<feature type="domain" description="Peptidase A2" evidence="2">
    <location>
        <begin position="35"/>
        <end position="112"/>
    </location>
</feature>
<evidence type="ECO:0000259" key="2">
    <source>
        <dbReference type="PROSITE" id="PS50175"/>
    </source>
</evidence>
<evidence type="ECO:0000313" key="3">
    <source>
        <dbReference type="EMBL" id="OGM26121.1"/>
    </source>
</evidence>
<dbReference type="SUPFAM" id="SSF50630">
    <property type="entry name" value="Acid proteases"/>
    <property type="match status" value="1"/>
</dbReference>
<protein>
    <recommendedName>
        <fullName evidence="2">Peptidase A2 domain-containing protein</fullName>
    </recommendedName>
</protein>
<gene>
    <name evidence="3" type="ORF">A2627_03710</name>
</gene>
<dbReference type="AlphaFoldDB" id="A0A1F7YFL4"/>
<dbReference type="EMBL" id="MGGI01000016">
    <property type="protein sequence ID" value="OGM26121.1"/>
    <property type="molecule type" value="Genomic_DNA"/>
</dbReference>
<dbReference type="PROSITE" id="PS50175">
    <property type="entry name" value="ASP_PROT_RETROV"/>
    <property type="match status" value="1"/>
</dbReference>
<dbReference type="Gene3D" id="2.40.70.10">
    <property type="entry name" value="Acid Proteases"/>
    <property type="match status" value="1"/>
</dbReference>
<comment type="caution">
    <text evidence="3">The sequence shown here is derived from an EMBL/GenBank/DDBJ whole genome shotgun (WGS) entry which is preliminary data.</text>
</comment>
<dbReference type="InterPro" id="IPR001995">
    <property type="entry name" value="Peptidase_A2_cat"/>
</dbReference>
<reference evidence="3 4" key="1">
    <citation type="journal article" date="2016" name="Nat. Commun.">
        <title>Thousands of microbial genomes shed light on interconnected biogeochemical processes in an aquifer system.</title>
        <authorList>
            <person name="Anantharaman K."/>
            <person name="Brown C.T."/>
            <person name="Hug L.A."/>
            <person name="Sharon I."/>
            <person name="Castelle C.J."/>
            <person name="Probst A.J."/>
            <person name="Thomas B.C."/>
            <person name="Singh A."/>
            <person name="Wilkins M.J."/>
            <person name="Karaoz U."/>
            <person name="Brodie E.L."/>
            <person name="Williams K.H."/>
            <person name="Hubbard S.S."/>
            <person name="Banfield J.F."/>
        </authorList>
    </citation>
    <scope>NUCLEOTIDE SEQUENCE [LARGE SCALE GENOMIC DNA]</scope>
</reference>
<organism evidence="3 4">
    <name type="scientific">Candidatus Woesebacteria bacterium RIFCSPHIGHO2_01_FULL_39_28</name>
    <dbReference type="NCBI Taxonomy" id="1802496"/>
    <lineage>
        <taxon>Bacteria</taxon>
        <taxon>Candidatus Woeseibacteriota</taxon>
    </lineage>
</organism>
<dbReference type="GO" id="GO:0006508">
    <property type="term" value="P:proteolysis"/>
    <property type="evidence" value="ECO:0007669"/>
    <property type="project" value="InterPro"/>
</dbReference>
<proteinExistence type="predicted"/>